<organism evidence="1 2">
    <name type="scientific">Natrialba swarupiae</name>
    <dbReference type="NCBI Taxonomy" id="2448032"/>
    <lineage>
        <taxon>Archaea</taxon>
        <taxon>Methanobacteriati</taxon>
        <taxon>Methanobacteriota</taxon>
        <taxon>Stenosarchaea group</taxon>
        <taxon>Halobacteria</taxon>
        <taxon>Halobacteriales</taxon>
        <taxon>Natrialbaceae</taxon>
        <taxon>Natrialba</taxon>
    </lineage>
</organism>
<accession>A0A5D5AK43</accession>
<dbReference type="Proteomes" id="UP000324104">
    <property type="component" value="Unassembled WGS sequence"/>
</dbReference>
<dbReference type="Pfam" id="PF23444">
    <property type="entry name" value="DUF7127"/>
    <property type="match status" value="1"/>
</dbReference>
<evidence type="ECO:0000313" key="1">
    <source>
        <dbReference type="EMBL" id="TYT62268.1"/>
    </source>
</evidence>
<sequence>MNLDRFTHETERPARRYEYDDSSVVAVDFGPGADATVDLVDGTVIVVLEDDQFELELPEATADAHTFIRNGVLTVELEADQ</sequence>
<comment type="caution">
    <text evidence="1">The sequence shown here is derived from an EMBL/GenBank/DDBJ whole genome shotgun (WGS) entry which is preliminary data.</text>
</comment>
<dbReference type="AlphaFoldDB" id="A0A5D5AK43"/>
<keyword evidence="2" id="KW-1185">Reference proteome</keyword>
<dbReference type="InterPro" id="IPR055551">
    <property type="entry name" value="DUF7127"/>
</dbReference>
<name>A0A5D5AK43_9EURY</name>
<evidence type="ECO:0000313" key="2">
    <source>
        <dbReference type="Proteomes" id="UP000324104"/>
    </source>
</evidence>
<gene>
    <name evidence="1" type="ORF">FYC77_09890</name>
</gene>
<proteinExistence type="predicted"/>
<protein>
    <submittedName>
        <fullName evidence="1">Hsp20/alpha crystallin family protein</fullName>
    </submittedName>
</protein>
<dbReference type="EMBL" id="VTAW01000010">
    <property type="protein sequence ID" value="TYT62268.1"/>
    <property type="molecule type" value="Genomic_DNA"/>
</dbReference>
<dbReference type="RefSeq" id="WP_149081354.1">
    <property type="nucleotide sequence ID" value="NZ_VTAW01000010.1"/>
</dbReference>
<reference evidence="1 2" key="1">
    <citation type="submission" date="2019-08" db="EMBL/GenBank/DDBJ databases">
        <title>Archaea genome.</title>
        <authorList>
            <person name="Kajale S."/>
            <person name="Shouche Y."/>
            <person name="Deshpande N."/>
            <person name="Sharma A."/>
        </authorList>
    </citation>
    <scope>NUCLEOTIDE SEQUENCE [LARGE SCALE GENOMIC DNA]</scope>
    <source>
        <strain evidence="1 2">ESP3B_9</strain>
    </source>
</reference>